<evidence type="ECO:0000256" key="5">
    <source>
        <dbReference type="ARBA" id="ARBA00022840"/>
    </source>
</evidence>
<evidence type="ECO:0000256" key="7">
    <source>
        <dbReference type="ARBA" id="ARBA00022984"/>
    </source>
</evidence>
<evidence type="ECO:0000256" key="3">
    <source>
        <dbReference type="ARBA" id="ARBA00022618"/>
    </source>
</evidence>
<dbReference type="GO" id="GO:0071555">
    <property type="term" value="P:cell wall organization"/>
    <property type="evidence" value="ECO:0007669"/>
    <property type="project" value="UniProtKB-KW"/>
</dbReference>
<evidence type="ECO:0000256" key="8">
    <source>
        <dbReference type="ARBA" id="ARBA00023306"/>
    </source>
</evidence>
<dbReference type="PANTHER" id="PTHR43024:SF1">
    <property type="entry name" value="UDP-N-ACETYLMURAMOYL-TRIPEPTIDE--D-ALANYL-D-ALANINE LIGASE"/>
    <property type="match status" value="1"/>
</dbReference>
<dbReference type="SUPFAM" id="SSF53623">
    <property type="entry name" value="MurD-like peptide ligases, catalytic domain"/>
    <property type="match status" value="1"/>
</dbReference>
<name>A0A6J6PS76_9ZZZZ</name>
<evidence type="ECO:0000256" key="9">
    <source>
        <dbReference type="ARBA" id="ARBA00023316"/>
    </source>
</evidence>
<evidence type="ECO:0000256" key="6">
    <source>
        <dbReference type="ARBA" id="ARBA00022960"/>
    </source>
</evidence>
<dbReference type="InterPro" id="IPR004101">
    <property type="entry name" value="Mur_ligase_C"/>
</dbReference>
<keyword evidence="4" id="KW-0547">Nucleotide-binding</keyword>
<evidence type="ECO:0000256" key="1">
    <source>
        <dbReference type="ARBA" id="ARBA00022490"/>
    </source>
</evidence>
<dbReference type="Pfam" id="PF08245">
    <property type="entry name" value="Mur_ligase_M"/>
    <property type="match status" value="1"/>
</dbReference>
<organism evidence="13">
    <name type="scientific">freshwater metagenome</name>
    <dbReference type="NCBI Taxonomy" id="449393"/>
    <lineage>
        <taxon>unclassified sequences</taxon>
        <taxon>metagenomes</taxon>
        <taxon>ecological metagenomes</taxon>
    </lineage>
</organism>
<keyword evidence="1" id="KW-0963">Cytoplasm</keyword>
<keyword evidence="3" id="KW-0132">Cell division</keyword>
<dbReference type="SUPFAM" id="SSF53244">
    <property type="entry name" value="MurD-like peptide ligases, peptide-binding domain"/>
    <property type="match status" value="1"/>
</dbReference>
<evidence type="ECO:0000313" key="13">
    <source>
        <dbReference type="EMBL" id="CAB4701597.1"/>
    </source>
</evidence>
<feature type="domain" description="Mur ligase central" evidence="12">
    <location>
        <begin position="100"/>
        <end position="282"/>
    </location>
</feature>
<dbReference type="GO" id="GO:0009252">
    <property type="term" value="P:peptidoglycan biosynthetic process"/>
    <property type="evidence" value="ECO:0007669"/>
    <property type="project" value="UniProtKB-KW"/>
</dbReference>
<dbReference type="HAMAP" id="MF_02019">
    <property type="entry name" value="MurF"/>
    <property type="match status" value="1"/>
</dbReference>
<keyword evidence="8" id="KW-0131">Cell cycle</keyword>
<dbReference type="Gene3D" id="3.90.190.20">
    <property type="entry name" value="Mur ligase, C-terminal domain"/>
    <property type="match status" value="1"/>
</dbReference>
<gene>
    <name evidence="13" type="ORF">UFOPK2579_00968</name>
</gene>
<dbReference type="GO" id="GO:0008360">
    <property type="term" value="P:regulation of cell shape"/>
    <property type="evidence" value="ECO:0007669"/>
    <property type="project" value="UniProtKB-KW"/>
</dbReference>
<dbReference type="InterPro" id="IPR005863">
    <property type="entry name" value="UDP-N-AcMur_synth"/>
</dbReference>
<keyword evidence="6" id="KW-0133">Cell shape</keyword>
<feature type="domain" description="Mur ligase C-terminal" evidence="11">
    <location>
        <begin position="305"/>
        <end position="421"/>
    </location>
</feature>
<reference evidence="13" key="1">
    <citation type="submission" date="2020-05" db="EMBL/GenBank/DDBJ databases">
        <authorList>
            <person name="Chiriac C."/>
            <person name="Salcher M."/>
            <person name="Ghai R."/>
            <person name="Kavagutti S V."/>
        </authorList>
    </citation>
    <scope>NUCLEOTIDE SEQUENCE</scope>
</reference>
<sequence length="434" mass="44217">MIAMTLAEISSVVGGRVDGDPTHTVTGAAYVDSRHPEPGGLFVAVVGEHSDGHDFAAHAHAVLGSRPTGRPTVVVDDPVVALAALARHVVRQVRPRVLAVTGSQGKTGAKDLLAAVLTGSVATRGNLNNELGVPLTCLRLAPDSTHLVLEMGARGVGHLAWLCDIARPDVAAVTAVGTAHVGEFGSPELIALAKGELVEALAPDGVAVLNADDAAVLAMASRTGGSVLTYGARAAVSWREMTLDERGRASFTLCHAGRSERVRLQVVGRHQVANATAAAAMALAVDVPLALVAARLSSAAPASPHRCDLRERADGLLVLDDTYNANPASVRAALDTLVALSSPRAGRPVAVLGEMRELGAASHAAHLAVGEHARSLGVGVLAVGAAASAYGGVPVADLPAALAWLQADLRPDDTVLLKASRGVGLDRLVADLLA</sequence>
<keyword evidence="2" id="KW-0436">Ligase</keyword>
<evidence type="ECO:0000259" key="12">
    <source>
        <dbReference type="Pfam" id="PF08245"/>
    </source>
</evidence>
<dbReference type="GO" id="GO:0005524">
    <property type="term" value="F:ATP binding"/>
    <property type="evidence" value="ECO:0007669"/>
    <property type="project" value="UniProtKB-KW"/>
</dbReference>
<dbReference type="SUPFAM" id="SSF63418">
    <property type="entry name" value="MurE/MurF N-terminal domain"/>
    <property type="match status" value="1"/>
</dbReference>
<dbReference type="EMBL" id="CAEZXR010000094">
    <property type="protein sequence ID" value="CAB4701597.1"/>
    <property type="molecule type" value="Genomic_DNA"/>
</dbReference>
<dbReference type="InterPro" id="IPR013221">
    <property type="entry name" value="Mur_ligase_cen"/>
</dbReference>
<accession>A0A6J6PS76</accession>
<dbReference type="InterPro" id="IPR036615">
    <property type="entry name" value="Mur_ligase_C_dom_sf"/>
</dbReference>
<keyword evidence="7" id="KW-0573">Peptidoglycan synthesis</keyword>
<dbReference type="InterPro" id="IPR035911">
    <property type="entry name" value="MurE/MurF_N"/>
</dbReference>
<dbReference type="GO" id="GO:0051301">
    <property type="term" value="P:cell division"/>
    <property type="evidence" value="ECO:0007669"/>
    <property type="project" value="UniProtKB-KW"/>
</dbReference>
<dbReference type="PANTHER" id="PTHR43024">
    <property type="entry name" value="UDP-N-ACETYLMURAMOYL-TRIPEPTIDE--D-ALANYL-D-ALANINE LIGASE"/>
    <property type="match status" value="1"/>
</dbReference>
<evidence type="ECO:0000259" key="11">
    <source>
        <dbReference type="Pfam" id="PF02875"/>
    </source>
</evidence>
<evidence type="ECO:0000256" key="10">
    <source>
        <dbReference type="ARBA" id="ARBA00031461"/>
    </source>
</evidence>
<dbReference type="AlphaFoldDB" id="A0A6J6PS76"/>
<dbReference type="Gene3D" id="3.40.1390.10">
    <property type="entry name" value="MurE/MurF, N-terminal domain"/>
    <property type="match status" value="1"/>
</dbReference>
<dbReference type="NCBIfam" id="TIGR01143">
    <property type="entry name" value="murF"/>
    <property type="match status" value="1"/>
</dbReference>
<keyword evidence="5" id="KW-0067">ATP-binding</keyword>
<proteinExistence type="inferred from homology"/>
<dbReference type="Gene3D" id="3.40.1190.10">
    <property type="entry name" value="Mur-like, catalytic domain"/>
    <property type="match status" value="1"/>
</dbReference>
<dbReference type="GO" id="GO:0047480">
    <property type="term" value="F:UDP-N-acetylmuramoyl-tripeptide-D-alanyl-D-alanine ligase activity"/>
    <property type="evidence" value="ECO:0007669"/>
    <property type="project" value="InterPro"/>
</dbReference>
<dbReference type="InterPro" id="IPR051046">
    <property type="entry name" value="MurCDEF_CellWall_CoF430Synth"/>
</dbReference>
<evidence type="ECO:0000256" key="2">
    <source>
        <dbReference type="ARBA" id="ARBA00022598"/>
    </source>
</evidence>
<evidence type="ECO:0000256" key="4">
    <source>
        <dbReference type="ARBA" id="ARBA00022741"/>
    </source>
</evidence>
<keyword evidence="9" id="KW-0961">Cell wall biogenesis/degradation</keyword>
<dbReference type="Pfam" id="PF02875">
    <property type="entry name" value="Mur_ligase_C"/>
    <property type="match status" value="1"/>
</dbReference>
<dbReference type="InterPro" id="IPR036565">
    <property type="entry name" value="Mur-like_cat_sf"/>
</dbReference>
<protein>
    <recommendedName>
        <fullName evidence="10">UDP-MurNAc-pentapeptide synthetase</fullName>
    </recommendedName>
</protein>